<evidence type="ECO:0000259" key="10">
    <source>
        <dbReference type="PROSITE" id="PS50192"/>
    </source>
</evidence>
<dbReference type="EMBL" id="JBJQOH010000001">
    <property type="protein sequence ID" value="KAL3702299.1"/>
    <property type="molecule type" value="Genomic_DNA"/>
</dbReference>
<dbReference type="PROSITE" id="PS50192">
    <property type="entry name" value="T_SNARE"/>
    <property type="match status" value="1"/>
</dbReference>
<comment type="caution">
    <text evidence="11">The sequence shown here is derived from an EMBL/GenBank/DDBJ whole genome shotgun (WGS) entry which is preliminary data.</text>
</comment>
<keyword evidence="6 9" id="KW-1133">Transmembrane helix</keyword>
<sequence>MEKWKQLPEVSLERTNLVKKLIYSCDTIKWQLDELARAVLVAERDMVKFGLKAGEIQSRKSWISSRTFKVGNHRKLLQRADDALRLPMPVPTRLASQGEVLSAPVGVVKKNQNHSSRNVHDDYIQEEQNKQTQVFKEQDQDLDELTESVQRMGNIGLAIHDELDSQDILISDVGRDVDTATSKLAYTQKKLEHMIKKAGAKGQIILIVVLVILLAVLVMLIFYT</sequence>
<dbReference type="Gene3D" id="1.20.5.110">
    <property type="match status" value="1"/>
</dbReference>
<dbReference type="PANTHER" id="PTHR12791">
    <property type="entry name" value="GOLGI SNARE BET1-RELATED"/>
    <property type="match status" value="1"/>
</dbReference>
<reference evidence="11 12" key="1">
    <citation type="submission" date="2024-09" db="EMBL/GenBank/DDBJ databases">
        <title>Chromosome-scale assembly of Riccia sorocarpa.</title>
        <authorList>
            <person name="Paukszto L."/>
        </authorList>
    </citation>
    <scope>NUCLEOTIDE SEQUENCE [LARGE SCALE GENOMIC DNA]</scope>
    <source>
        <strain evidence="11">LP-2024</strain>
        <tissue evidence="11">Aerial parts of the thallus</tissue>
    </source>
</reference>
<keyword evidence="8 9" id="KW-0472">Membrane</keyword>
<name>A0ABD3IID1_9MARC</name>
<protein>
    <recommendedName>
        <fullName evidence="10">t-SNARE coiled-coil homology domain-containing protein</fullName>
    </recommendedName>
</protein>
<evidence type="ECO:0000256" key="5">
    <source>
        <dbReference type="ARBA" id="ARBA00022927"/>
    </source>
</evidence>
<comment type="similarity">
    <text evidence="2">Belongs to the syntaxin family.</text>
</comment>
<dbReference type="Pfam" id="PF09177">
    <property type="entry name" value="STX6_10_61_N"/>
    <property type="match status" value="1"/>
</dbReference>
<evidence type="ECO:0000256" key="8">
    <source>
        <dbReference type="ARBA" id="ARBA00023136"/>
    </source>
</evidence>
<feature type="domain" description="T-SNARE coiled-coil homology" evidence="10">
    <location>
        <begin position="132"/>
        <end position="194"/>
    </location>
</feature>
<dbReference type="SUPFAM" id="SSF47661">
    <property type="entry name" value="t-snare proteins"/>
    <property type="match status" value="1"/>
</dbReference>
<feature type="transmembrane region" description="Helical" evidence="9">
    <location>
        <begin position="204"/>
        <end position="223"/>
    </location>
</feature>
<dbReference type="Proteomes" id="UP001633002">
    <property type="component" value="Unassembled WGS sequence"/>
</dbReference>
<dbReference type="InterPro" id="IPR010989">
    <property type="entry name" value="SNARE"/>
</dbReference>
<keyword evidence="5" id="KW-0653">Protein transport</keyword>
<dbReference type="GO" id="GO:0000139">
    <property type="term" value="C:Golgi membrane"/>
    <property type="evidence" value="ECO:0007669"/>
    <property type="project" value="UniProtKB-SubCell"/>
</dbReference>
<keyword evidence="3" id="KW-0813">Transport</keyword>
<dbReference type="SUPFAM" id="SSF58038">
    <property type="entry name" value="SNARE fusion complex"/>
    <property type="match status" value="1"/>
</dbReference>
<dbReference type="SMART" id="SM00397">
    <property type="entry name" value="t_SNARE"/>
    <property type="match status" value="1"/>
</dbReference>
<evidence type="ECO:0000256" key="9">
    <source>
        <dbReference type="SAM" id="Phobius"/>
    </source>
</evidence>
<evidence type="ECO:0000313" key="11">
    <source>
        <dbReference type="EMBL" id="KAL3702299.1"/>
    </source>
</evidence>
<dbReference type="CDD" id="cd15841">
    <property type="entry name" value="SNARE_Qc"/>
    <property type="match status" value="1"/>
</dbReference>
<keyword evidence="4 9" id="KW-0812">Transmembrane</keyword>
<evidence type="ECO:0000256" key="3">
    <source>
        <dbReference type="ARBA" id="ARBA00022448"/>
    </source>
</evidence>
<keyword evidence="7" id="KW-0333">Golgi apparatus</keyword>
<evidence type="ECO:0000256" key="4">
    <source>
        <dbReference type="ARBA" id="ARBA00022692"/>
    </source>
</evidence>
<dbReference type="Gene3D" id="1.20.58.90">
    <property type="match status" value="1"/>
</dbReference>
<evidence type="ECO:0000256" key="6">
    <source>
        <dbReference type="ARBA" id="ARBA00022989"/>
    </source>
</evidence>
<proteinExistence type="inferred from homology"/>
<organism evidence="11 12">
    <name type="scientific">Riccia sorocarpa</name>
    <dbReference type="NCBI Taxonomy" id="122646"/>
    <lineage>
        <taxon>Eukaryota</taxon>
        <taxon>Viridiplantae</taxon>
        <taxon>Streptophyta</taxon>
        <taxon>Embryophyta</taxon>
        <taxon>Marchantiophyta</taxon>
        <taxon>Marchantiopsida</taxon>
        <taxon>Marchantiidae</taxon>
        <taxon>Marchantiales</taxon>
        <taxon>Ricciaceae</taxon>
        <taxon>Riccia</taxon>
    </lineage>
</organism>
<dbReference type="InterPro" id="IPR000727">
    <property type="entry name" value="T_SNARE_dom"/>
</dbReference>
<comment type="subcellular location">
    <subcellularLocation>
        <location evidence="1">Golgi apparatus membrane</location>
        <topology evidence="1">Single-pass type IV membrane protein</topology>
    </subcellularLocation>
</comment>
<accession>A0ABD3IID1</accession>
<evidence type="ECO:0000313" key="12">
    <source>
        <dbReference type="Proteomes" id="UP001633002"/>
    </source>
</evidence>
<dbReference type="InterPro" id="IPR015260">
    <property type="entry name" value="Syntaxin-6/10/61_N"/>
</dbReference>
<gene>
    <name evidence="11" type="ORF">R1sor_020321</name>
</gene>
<dbReference type="GO" id="GO:0015031">
    <property type="term" value="P:protein transport"/>
    <property type="evidence" value="ECO:0007669"/>
    <property type="project" value="UniProtKB-KW"/>
</dbReference>
<evidence type="ECO:0000256" key="1">
    <source>
        <dbReference type="ARBA" id="ARBA00004409"/>
    </source>
</evidence>
<keyword evidence="12" id="KW-1185">Reference proteome</keyword>
<dbReference type="AlphaFoldDB" id="A0ABD3IID1"/>
<evidence type="ECO:0000256" key="2">
    <source>
        <dbReference type="ARBA" id="ARBA00009063"/>
    </source>
</evidence>
<evidence type="ECO:0000256" key="7">
    <source>
        <dbReference type="ARBA" id="ARBA00023034"/>
    </source>
</evidence>